<sequence>MQMFPDSSTIKLALKTLCRETGVERDRRAVGEIATLMTALWKQDVHDGEELRRLSRQDSRNEDGVAKAFQVQLDSTFLRSKSCAVRGRNGFWAAKIFGKSQPVCK</sequence>
<proteinExistence type="predicted"/>
<dbReference type="AlphaFoldDB" id="K0Q4L7"/>
<name>K0Q4L7_9HYPH</name>
<dbReference type="RefSeq" id="WP_007536878.1">
    <property type="nucleotide sequence ID" value="NZ_HF536773.1"/>
</dbReference>
<dbReference type="EMBL" id="CANI01000045">
    <property type="protein sequence ID" value="CCM79522.1"/>
    <property type="molecule type" value="Genomic_DNA"/>
</dbReference>
<organism evidence="1 2">
    <name type="scientific">Rhizobium mesoamericanum STM3625</name>
    <dbReference type="NCBI Taxonomy" id="1211777"/>
    <lineage>
        <taxon>Bacteria</taxon>
        <taxon>Pseudomonadati</taxon>
        <taxon>Pseudomonadota</taxon>
        <taxon>Alphaproteobacteria</taxon>
        <taxon>Hyphomicrobiales</taxon>
        <taxon>Rhizobiaceae</taxon>
        <taxon>Rhizobium/Agrobacterium group</taxon>
        <taxon>Rhizobium</taxon>
    </lineage>
</organism>
<comment type="caution">
    <text evidence="1">The sequence shown here is derived from an EMBL/GenBank/DDBJ whole genome shotgun (WGS) entry which is preliminary data.</text>
</comment>
<protein>
    <submittedName>
        <fullName evidence="1">Uncharacterized protein</fullName>
    </submittedName>
</protein>
<dbReference type="HOGENOM" id="CLU_2234395_0_0_5"/>
<evidence type="ECO:0000313" key="2">
    <source>
        <dbReference type="Proteomes" id="UP000009319"/>
    </source>
</evidence>
<gene>
    <name evidence="1" type="ORF">BN77_p10805</name>
</gene>
<reference evidence="1 2" key="1">
    <citation type="journal article" date="2013" name="Genome Announc.">
        <title>Draft Genome Sequence of Rhizobium mesoamericanum STM3625, a Nitrogen-Fixing Symbiont of Mimosa pudica Isolated in French Guiana (South America).</title>
        <authorList>
            <person name="Moulin L."/>
            <person name="Mornico D."/>
            <person name="Melkonian R."/>
            <person name="Klonowska A."/>
        </authorList>
    </citation>
    <scope>NUCLEOTIDE SEQUENCE [LARGE SCALE GENOMIC DNA]</scope>
    <source>
        <strain evidence="1 2">STM3625</strain>
    </source>
</reference>
<accession>K0Q4L7</accession>
<keyword evidence="2" id="KW-1185">Reference proteome</keyword>
<dbReference type="Proteomes" id="UP000009319">
    <property type="component" value="Unassembled WGS sequence"/>
</dbReference>
<evidence type="ECO:0000313" key="1">
    <source>
        <dbReference type="EMBL" id="CCM79522.1"/>
    </source>
</evidence>